<dbReference type="AlphaFoldDB" id="A0A0G4Q3D2"/>
<evidence type="ECO:0000313" key="1">
    <source>
        <dbReference type="EMBL" id="CRL60151.1"/>
    </source>
</evidence>
<protein>
    <submittedName>
        <fullName evidence="1">Uncharacterized protein</fullName>
    </submittedName>
</protein>
<gene>
    <name evidence="1" type="ORF">BN1804_00778</name>
</gene>
<name>A0A0G4Q3D2_9GAMM</name>
<reference evidence="2" key="1">
    <citation type="submission" date="2015-06" db="EMBL/GenBank/DDBJ databases">
        <authorList>
            <person name="Urmite Genomes"/>
        </authorList>
    </citation>
    <scope>NUCLEOTIDE SEQUENCE [LARGE SCALE GENOMIC DNA]</scope>
    <source>
        <strain evidence="2">CSUR P1867</strain>
    </source>
</reference>
<dbReference type="Proteomes" id="UP000183920">
    <property type="component" value="Unassembled WGS sequence"/>
</dbReference>
<evidence type="ECO:0000313" key="2">
    <source>
        <dbReference type="Proteomes" id="UP000183920"/>
    </source>
</evidence>
<organism evidence="1 2">
    <name type="scientific">Proteus penneri</name>
    <dbReference type="NCBI Taxonomy" id="102862"/>
    <lineage>
        <taxon>Bacteria</taxon>
        <taxon>Pseudomonadati</taxon>
        <taxon>Pseudomonadota</taxon>
        <taxon>Gammaproteobacteria</taxon>
        <taxon>Enterobacterales</taxon>
        <taxon>Morganellaceae</taxon>
        <taxon>Proteus</taxon>
    </lineage>
</organism>
<sequence>MSEEQDNDRKLYNLFKMVTEETFLNYLKHVGVDEVKCQVCGNTKMAIPNVSDNGEEPYLIPIDTEEVSYKNKYWITNYKYRFICRNCGHETYFNAWPVSDWLTKQRKEREDEGE</sequence>
<dbReference type="EMBL" id="CVRY01000002">
    <property type="protein sequence ID" value="CRL60151.1"/>
    <property type="molecule type" value="Genomic_DNA"/>
</dbReference>
<accession>A0A0G4Q3D2</accession>
<dbReference type="RefSeq" id="WP_060556275.1">
    <property type="nucleotide sequence ID" value="NZ_CVRY01000002.1"/>
</dbReference>
<proteinExistence type="predicted"/>